<gene>
    <name evidence="9" type="ORF">Tsubulata_020299</name>
</gene>
<feature type="chain" id="PRO_5040440624" description="Peptidase A1 domain-containing protein" evidence="7">
    <location>
        <begin position="21"/>
        <end position="479"/>
    </location>
</feature>
<dbReference type="Pfam" id="PF14543">
    <property type="entry name" value="TAXi_N"/>
    <property type="match status" value="1"/>
</dbReference>
<dbReference type="CDD" id="cd05476">
    <property type="entry name" value="pepsin_A_like_plant"/>
    <property type="match status" value="1"/>
</dbReference>
<keyword evidence="5" id="KW-0325">Glycoprotein</keyword>
<evidence type="ECO:0000256" key="5">
    <source>
        <dbReference type="ARBA" id="ARBA00023180"/>
    </source>
</evidence>
<dbReference type="GO" id="GO:0006508">
    <property type="term" value="P:proteolysis"/>
    <property type="evidence" value="ECO:0007669"/>
    <property type="project" value="UniProtKB-KW"/>
</dbReference>
<organism evidence="9 10">
    <name type="scientific">Turnera subulata</name>
    <dbReference type="NCBI Taxonomy" id="218843"/>
    <lineage>
        <taxon>Eukaryota</taxon>
        <taxon>Viridiplantae</taxon>
        <taxon>Streptophyta</taxon>
        <taxon>Embryophyta</taxon>
        <taxon>Tracheophyta</taxon>
        <taxon>Spermatophyta</taxon>
        <taxon>Magnoliopsida</taxon>
        <taxon>eudicotyledons</taxon>
        <taxon>Gunneridae</taxon>
        <taxon>Pentapetalae</taxon>
        <taxon>rosids</taxon>
        <taxon>fabids</taxon>
        <taxon>Malpighiales</taxon>
        <taxon>Passifloraceae</taxon>
        <taxon>Turnera</taxon>
    </lineage>
</organism>
<reference evidence="9" key="2">
    <citation type="journal article" date="2023" name="Plants (Basel)">
        <title>Annotation of the Turnera subulata (Passifloraceae) Draft Genome Reveals the S-Locus Evolved after the Divergence of Turneroideae from Passifloroideae in a Stepwise Manner.</title>
        <authorList>
            <person name="Henning P.M."/>
            <person name="Roalson E.H."/>
            <person name="Mir W."/>
            <person name="McCubbin A.G."/>
            <person name="Shore J.S."/>
        </authorList>
    </citation>
    <scope>NUCLEOTIDE SEQUENCE</scope>
    <source>
        <strain evidence="9">F60SS</strain>
    </source>
</reference>
<feature type="region of interest" description="Disordered" evidence="6">
    <location>
        <begin position="36"/>
        <end position="84"/>
    </location>
</feature>
<evidence type="ECO:0000256" key="1">
    <source>
        <dbReference type="ARBA" id="ARBA00007447"/>
    </source>
</evidence>
<dbReference type="PANTHER" id="PTHR47967:SF123">
    <property type="entry name" value="ASPARTIC PROTEINASE NEPENTHESIN-1-LIKE"/>
    <property type="match status" value="1"/>
</dbReference>
<feature type="domain" description="Peptidase A1" evidence="8">
    <location>
        <begin position="95"/>
        <end position="471"/>
    </location>
</feature>
<name>A0A9Q0IYQ8_9ROSI</name>
<dbReference type="InterPro" id="IPR032861">
    <property type="entry name" value="TAXi_N"/>
</dbReference>
<feature type="compositionally biased region" description="Polar residues" evidence="6">
    <location>
        <begin position="66"/>
        <end position="76"/>
    </location>
</feature>
<comment type="caution">
    <text evidence="9">The sequence shown here is derived from an EMBL/GenBank/DDBJ whole genome shotgun (WGS) entry which is preliminary data.</text>
</comment>
<dbReference type="InterPro" id="IPR032799">
    <property type="entry name" value="TAXi_C"/>
</dbReference>
<comment type="similarity">
    <text evidence="1">Belongs to the peptidase A1 family.</text>
</comment>
<dbReference type="InterPro" id="IPR021109">
    <property type="entry name" value="Peptidase_aspartic_dom_sf"/>
</dbReference>
<dbReference type="InterPro" id="IPR033121">
    <property type="entry name" value="PEPTIDASE_A1"/>
</dbReference>
<dbReference type="Proteomes" id="UP001141552">
    <property type="component" value="Unassembled WGS sequence"/>
</dbReference>
<dbReference type="InterPro" id="IPR034161">
    <property type="entry name" value="Pepsin-like_plant"/>
</dbReference>
<dbReference type="Pfam" id="PF14541">
    <property type="entry name" value="TAXi_C"/>
    <property type="match status" value="1"/>
</dbReference>
<keyword evidence="7" id="KW-0732">Signal</keyword>
<dbReference type="PANTHER" id="PTHR47967">
    <property type="entry name" value="OS07G0603500 PROTEIN-RELATED"/>
    <property type="match status" value="1"/>
</dbReference>
<evidence type="ECO:0000256" key="2">
    <source>
        <dbReference type="ARBA" id="ARBA00022670"/>
    </source>
</evidence>
<dbReference type="InterPro" id="IPR051708">
    <property type="entry name" value="Plant_Aspart_Prot_A1"/>
</dbReference>
<evidence type="ECO:0000313" key="10">
    <source>
        <dbReference type="Proteomes" id="UP001141552"/>
    </source>
</evidence>
<evidence type="ECO:0000256" key="7">
    <source>
        <dbReference type="SAM" id="SignalP"/>
    </source>
</evidence>
<dbReference type="EMBL" id="JAKUCV010007733">
    <property type="protein sequence ID" value="KAJ4822223.1"/>
    <property type="molecule type" value="Genomic_DNA"/>
</dbReference>
<proteinExistence type="inferred from homology"/>
<feature type="signal peptide" evidence="7">
    <location>
        <begin position="1"/>
        <end position="20"/>
    </location>
</feature>
<dbReference type="PROSITE" id="PS51767">
    <property type="entry name" value="PEPTIDASE_A1"/>
    <property type="match status" value="1"/>
</dbReference>
<dbReference type="OrthoDB" id="809695at2759"/>
<dbReference type="Gene3D" id="2.40.70.10">
    <property type="entry name" value="Acid Proteases"/>
    <property type="match status" value="2"/>
</dbReference>
<keyword evidence="10" id="KW-1185">Reference proteome</keyword>
<dbReference type="GO" id="GO:0005576">
    <property type="term" value="C:extracellular region"/>
    <property type="evidence" value="ECO:0007669"/>
    <property type="project" value="TreeGrafter"/>
</dbReference>
<evidence type="ECO:0000256" key="3">
    <source>
        <dbReference type="ARBA" id="ARBA00022750"/>
    </source>
</evidence>
<keyword evidence="4" id="KW-0378">Hydrolase</keyword>
<dbReference type="AlphaFoldDB" id="A0A9Q0IYQ8"/>
<evidence type="ECO:0000256" key="4">
    <source>
        <dbReference type="ARBA" id="ARBA00022801"/>
    </source>
</evidence>
<accession>A0A9Q0IYQ8</accession>
<dbReference type="GO" id="GO:0004190">
    <property type="term" value="F:aspartic-type endopeptidase activity"/>
    <property type="evidence" value="ECO:0007669"/>
    <property type="project" value="UniProtKB-KW"/>
</dbReference>
<reference evidence="9" key="1">
    <citation type="submission" date="2022-02" db="EMBL/GenBank/DDBJ databases">
        <authorList>
            <person name="Henning P.M."/>
            <person name="McCubbin A.G."/>
            <person name="Shore J.S."/>
        </authorList>
    </citation>
    <scope>NUCLEOTIDE SEQUENCE</scope>
    <source>
        <strain evidence="9">F60SS</strain>
        <tissue evidence="9">Leaves</tissue>
    </source>
</reference>
<evidence type="ECO:0000313" key="9">
    <source>
        <dbReference type="EMBL" id="KAJ4822223.1"/>
    </source>
</evidence>
<sequence>MAFSHALFLALMGLLSCIAAIKPNGLTMEVVHKDTPESPYYRNTADEKTPKPECPFASLNNPPPTKTETSTHTQALGKSEVINPPPTRYGDPFMFLVKVGVGTFGATSSNHSFKPYYLNIDSGTDLTWIQCEGCKSKPNMCFPQTDPVYPSSQSKSYKLLPCNHTALACHPKQECAAGSGSCAFNLTFSPGSYTSGTLAQETFTFPSPDGPPVAIQNITFGCSTDSRNIIYVLSTAPNPNPVSGVLSLGWGPRSFLSQTDALTQGKFSYCIKKNSTKPSYLKFGRDVTKPRNLQTTPISQVMPSSSYYMNLKGVSVNGQRLNMSPRELEVQRDGSGGCVIDSGSLVSYLKSSVFDVLHAALADHISKNKFLKRVIIHRKHKDLCYEELSPKGRKTLPVVKFHLEEADLEVEPEALFLFRQLRMDLSKELRTGKKVFCLAILTNEVKNTIGAYQQLNQKFVYDTKTKQLSFGPENCDENP</sequence>
<evidence type="ECO:0000259" key="8">
    <source>
        <dbReference type="PROSITE" id="PS51767"/>
    </source>
</evidence>
<dbReference type="SUPFAM" id="SSF50630">
    <property type="entry name" value="Acid proteases"/>
    <property type="match status" value="1"/>
</dbReference>
<keyword evidence="3" id="KW-0064">Aspartyl protease</keyword>
<keyword evidence="2" id="KW-0645">Protease</keyword>
<evidence type="ECO:0000256" key="6">
    <source>
        <dbReference type="SAM" id="MobiDB-lite"/>
    </source>
</evidence>
<protein>
    <recommendedName>
        <fullName evidence="8">Peptidase A1 domain-containing protein</fullName>
    </recommendedName>
</protein>